<gene>
    <name evidence="1" type="ORF">HHE01_11690</name>
</gene>
<keyword evidence="2" id="KW-1185">Reference proteome</keyword>
<dbReference type="AlphaFoldDB" id="A0A0K2Y653"/>
<evidence type="ECO:0000313" key="2">
    <source>
        <dbReference type="Proteomes" id="UP000046090"/>
    </source>
</evidence>
<dbReference type="GeneID" id="76196890"/>
<proteinExistence type="predicted"/>
<dbReference type="RefSeq" id="WP_015106417.1">
    <property type="nucleotide sequence ID" value="NZ_AP026684.1"/>
</dbReference>
<accession>A0A0K2Y653</accession>
<reference evidence="2" key="1">
    <citation type="submission" date="2014-12" db="EMBL/GenBank/DDBJ databases">
        <authorList>
            <person name="Smet A."/>
        </authorList>
    </citation>
    <scope>NUCLEOTIDE SEQUENCE [LARGE SCALE GENOMIC DNA]</scope>
</reference>
<name>A0A0K2Y653_HELHE</name>
<dbReference type="Proteomes" id="UP000046090">
    <property type="component" value="Unassembled WGS sequence"/>
</dbReference>
<dbReference type="EMBL" id="CDMK01000001">
    <property type="protein sequence ID" value="CRI34323.1"/>
    <property type="molecule type" value="Genomic_DNA"/>
</dbReference>
<protein>
    <submittedName>
        <fullName evidence="1">Uncharacterized protein</fullName>
    </submittedName>
</protein>
<evidence type="ECO:0000313" key="1">
    <source>
        <dbReference type="EMBL" id="CRI34323.1"/>
    </source>
</evidence>
<sequence>MPNRLYNWGYVCGFGEDIPKNETIGQMVRTDSPNTHNIQNAYKLPQAVHILNITTEQLETLSQSENPPNTASSKDNPSTIIYRITRIRQSF</sequence>
<organism evidence="1 2">
    <name type="scientific">Helicobacter heilmannii</name>
    <dbReference type="NCBI Taxonomy" id="35817"/>
    <lineage>
        <taxon>Bacteria</taxon>
        <taxon>Pseudomonadati</taxon>
        <taxon>Campylobacterota</taxon>
        <taxon>Epsilonproteobacteria</taxon>
        <taxon>Campylobacterales</taxon>
        <taxon>Helicobacteraceae</taxon>
        <taxon>Helicobacter</taxon>
    </lineage>
</organism>